<dbReference type="AlphaFoldDB" id="A0A4V0XU80"/>
<accession>A0A4V0XU80</accession>
<comment type="caution">
    <text evidence="1">The sequence shown here is derived from an EMBL/GenBank/DDBJ whole genome shotgun (WGS) entry which is preliminary data.</text>
</comment>
<dbReference type="Proteomes" id="UP000299794">
    <property type="component" value="Unassembled WGS sequence"/>
</dbReference>
<protein>
    <submittedName>
        <fullName evidence="1">Uncharacterized protein</fullName>
    </submittedName>
</protein>
<evidence type="ECO:0000313" key="1">
    <source>
        <dbReference type="EMBL" id="GDZ92909.1"/>
    </source>
</evidence>
<dbReference type="RefSeq" id="WP_233422955.1">
    <property type="nucleotide sequence ID" value="NZ_BJCD01000030.1"/>
</dbReference>
<dbReference type="EMBL" id="BJCD01000030">
    <property type="protein sequence ID" value="GDZ92909.1"/>
    <property type="molecule type" value="Genomic_DNA"/>
</dbReference>
<name>A0A4V0XU80_PLAAG</name>
<gene>
    <name evidence="1" type="ORF">PA905_06060</name>
</gene>
<proteinExistence type="predicted"/>
<sequence>MNSLEPEEKNLLDSVENQEWQSIANLTQAVENYREFAQNHVTRLAESPISITLDPDVAKVFKTSELVNQVLRVIMKKNLAVSLEETES</sequence>
<evidence type="ECO:0000313" key="2">
    <source>
        <dbReference type="Proteomes" id="UP000299794"/>
    </source>
</evidence>
<organism evidence="1 2">
    <name type="scientific">Planktothrix agardhii CCAP 1459/11A</name>
    <dbReference type="NCBI Taxonomy" id="282420"/>
    <lineage>
        <taxon>Bacteria</taxon>
        <taxon>Bacillati</taxon>
        <taxon>Cyanobacteriota</taxon>
        <taxon>Cyanophyceae</taxon>
        <taxon>Oscillatoriophycideae</taxon>
        <taxon>Oscillatoriales</taxon>
        <taxon>Microcoleaceae</taxon>
        <taxon>Planktothrix</taxon>
    </lineage>
</organism>
<reference evidence="2" key="1">
    <citation type="submission" date="2019-02" db="EMBL/GenBank/DDBJ databases">
        <title>Draft genome sequence of Planktothrix agardhii NIES-905.</title>
        <authorList>
            <person name="Yamaguchi H."/>
            <person name="Suzuki S."/>
            <person name="Kawachi M."/>
        </authorList>
    </citation>
    <scope>NUCLEOTIDE SEQUENCE [LARGE SCALE GENOMIC DNA]</scope>
    <source>
        <strain evidence="2">CCAP 1459/11A</strain>
    </source>
</reference>